<comment type="subcellular location">
    <subcellularLocation>
        <location evidence="1 9">Golgi apparatus</location>
        <location evidence="1 9">Golgi stack membrane</location>
        <topology evidence="1 9">Single-pass type II membrane protein</topology>
    </subcellularLocation>
</comment>
<dbReference type="Gene3D" id="3.90.550.10">
    <property type="entry name" value="Spore Coat Polysaccharide Biosynthesis Protein SpsA, Chain A"/>
    <property type="match status" value="1"/>
</dbReference>
<keyword evidence="3 9" id="KW-0808">Transferase</keyword>
<feature type="non-terminal residue" evidence="10">
    <location>
        <position position="1"/>
    </location>
</feature>
<evidence type="ECO:0000256" key="3">
    <source>
        <dbReference type="ARBA" id="ARBA00022679"/>
    </source>
</evidence>
<dbReference type="HOGENOM" id="CLU_025958_0_1_1"/>
<feature type="non-terminal residue" evidence="10">
    <location>
        <position position="415"/>
    </location>
</feature>
<dbReference type="EC" id="2.4.1.-" evidence="9"/>
<evidence type="ECO:0000256" key="5">
    <source>
        <dbReference type="ARBA" id="ARBA00022968"/>
    </source>
</evidence>
<keyword evidence="6" id="KW-1133">Transmembrane helix</keyword>
<protein>
    <recommendedName>
        <fullName evidence="9">Hexosyltransferase</fullName>
        <ecNumber evidence="9">2.4.1.-</ecNumber>
    </recommendedName>
</protein>
<dbReference type="InterPro" id="IPR029044">
    <property type="entry name" value="Nucleotide-diphossugar_trans"/>
</dbReference>
<proteinExistence type="inferred from homology"/>
<keyword evidence="7 9" id="KW-0333">Golgi apparatus</keyword>
<evidence type="ECO:0000256" key="4">
    <source>
        <dbReference type="ARBA" id="ARBA00022692"/>
    </source>
</evidence>
<evidence type="ECO:0000256" key="8">
    <source>
        <dbReference type="ARBA" id="ARBA00023136"/>
    </source>
</evidence>
<sequence>MSGYPNRHSILTDSSQNPTLTNAEYASYIKKQVMQAEIFHGTPLNNEYELIPFNHFTYSRVYPSDLGLGKRVVEKPIGYKRKDLLEALVKGLDTLNKNVTEKIRKYTLDDFIEGLYRIEPTTGTQFELYFKSKPVNKTSSAEHGPVNGFTKIVVMRPFAPLQTITSENLPGPKDKELIHIILPLSGRTATFQNFMDKFVKIGLKNDRRVHLTVVYFGEEGLAEARSIMSRVLMTKNSGGNSNNLRLLALNETFSRGKGLRVGAERAFDPDQSKTLQKEQKSAKSSEKSFKVPQKDVLLFMCDVDIVFSARSDFLKVKGFDEDIVGWGGEDVMLYRKYVTSGVKVCSGGPGGQKLSADQYRACIRSRALNEASHAQLGFLAFRDDIAANSSPVKYPVHPLKPMKSSFRNKNFMKSG</sequence>
<organism evidence="10">
    <name type="scientific">Dendroctonus ponderosae</name>
    <name type="common">Mountain pine beetle</name>
    <dbReference type="NCBI Taxonomy" id="77166"/>
    <lineage>
        <taxon>Eukaryota</taxon>
        <taxon>Metazoa</taxon>
        <taxon>Ecdysozoa</taxon>
        <taxon>Arthropoda</taxon>
        <taxon>Hexapoda</taxon>
        <taxon>Insecta</taxon>
        <taxon>Pterygota</taxon>
        <taxon>Neoptera</taxon>
        <taxon>Endopterygota</taxon>
        <taxon>Coleoptera</taxon>
        <taxon>Polyphaga</taxon>
        <taxon>Cucujiformia</taxon>
        <taxon>Curculionidae</taxon>
        <taxon>Scolytinae</taxon>
        <taxon>Dendroctonus</taxon>
    </lineage>
</organism>
<dbReference type="Pfam" id="PF05679">
    <property type="entry name" value="CHGN"/>
    <property type="match status" value="1"/>
</dbReference>
<evidence type="ECO:0000256" key="1">
    <source>
        <dbReference type="ARBA" id="ARBA00004447"/>
    </source>
</evidence>
<accession>N6TW45</accession>
<dbReference type="GO" id="GO:0032580">
    <property type="term" value="C:Golgi cisterna membrane"/>
    <property type="evidence" value="ECO:0007669"/>
    <property type="project" value="UniProtKB-SubCell"/>
</dbReference>
<dbReference type="PANTHER" id="PTHR12369">
    <property type="entry name" value="CHONDROITIN SYNTHASE"/>
    <property type="match status" value="1"/>
</dbReference>
<keyword evidence="8" id="KW-0472">Membrane</keyword>
<evidence type="ECO:0000256" key="6">
    <source>
        <dbReference type="ARBA" id="ARBA00022989"/>
    </source>
</evidence>
<dbReference type="GO" id="GO:0047238">
    <property type="term" value="F:glucuronosyl-N-acetylgalactosaminyl-proteoglycan 4-beta-N-acetylgalactosaminyltransferase activity"/>
    <property type="evidence" value="ECO:0007669"/>
    <property type="project" value="TreeGrafter"/>
</dbReference>
<dbReference type="OrthoDB" id="431432at2759"/>
<evidence type="ECO:0000256" key="9">
    <source>
        <dbReference type="RuleBase" id="RU364016"/>
    </source>
</evidence>
<dbReference type="InterPro" id="IPR051227">
    <property type="entry name" value="CS_glycosyltransferase"/>
</dbReference>
<dbReference type="SUPFAM" id="SSF53448">
    <property type="entry name" value="Nucleotide-diphospho-sugar transferases"/>
    <property type="match status" value="1"/>
</dbReference>
<gene>
    <name evidence="10" type="ORF">YQE_10687</name>
</gene>
<evidence type="ECO:0000256" key="2">
    <source>
        <dbReference type="ARBA" id="ARBA00009239"/>
    </source>
</evidence>
<dbReference type="EMBL" id="KB741213">
    <property type="protein sequence ID" value="ENN72586.1"/>
    <property type="molecule type" value="Genomic_DNA"/>
</dbReference>
<dbReference type="AlphaFoldDB" id="N6TW45"/>
<comment type="similarity">
    <text evidence="2 9">Belongs to the chondroitin N-acetylgalactosaminyltransferase family.</text>
</comment>
<reference evidence="10" key="1">
    <citation type="journal article" date="2013" name="Genome Biol.">
        <title>Draft genome of the mountain pine beetle, Dendroctonus ponderosae Hopkins, a major forest pest.</title>
        <authorList>
            <person name="Keeling C.I."/>
            <person name="Yuen M.M."/>
            <person name="Liao N.Y."/>
            <person name="Docking T.R."/>
            <person name="Chan S.K."/>
            <person name="Taylor G.A."/>
            <person name="Palmquist D.L."/>
            <person name="Jackman S.D."/>
            <person name="Nguyen A."/>
            <person name="Li M."/>
            <person name="Henderson H."/>
            <person name="Janes J.K."/>
            <person name="Zhao Y."/>
            <person name="Pandoh P."/>
            <person name="Moore R."/>
            <person name="Sperling F.A."/>
            <person name="Huber D.P."/>
            <person name="Birol I."/>
            <person name="Jones S.J."/>
            <person name="Bohlmann J."/>
        </authorList>
    </citation>
    <scope>NUCLEOTIDE SEQUENCE</scope>
</reference>
<evidence type="ECO:0000256" key="7">
    <source>
        <dbReference type="ARBA" id="ARBA00023034"/>
    </source>
</evidence>
<name>N6TW45_DENPD</name>
<dbReference type="InterPro" id="IPR008428">
    <property type="entry name" value="Chond_GalNAc"/>
</dbReference>
<keyword evidence="4" id="KW-0812">Transmembrane</keyword>
<evidence type="ECO:0000313" key="10">
    <source>
        <dbReference type="EMBL" id="ENN72586.1"/>
    </source>
</evidence>
<dbReference type="PANTHER" id="PTHR12369:SF45">
    <property type="entry name" value="HEXOSYLTRANSFERASE"/>
    <property type="match status" value="1"/>
</dbReference>
<dbReference type="OMA" id="EYEVIPY"/>
<keyword evidence="5 9" id="KW-0735">Signal-anchor</keyword>